<dbReference type="PROSITE" id="PS50110">
    <property type="entry name" value="RESPONSE_REGULATORY"/>
    <property type="match status" value="1"/>
</dbReference>
<keyword evidence="2 5" id="KW-0238">DNA-binding</keyword>
<dbReference type="GO" id="GO:0003677">
    <property type="term" value="F:DNA binding"/>
    <property type="evidence" value="ECO:0007669"/>
    <property type="project" value="UniProtKB-KW"/>
</dbReference>
<dbReference type="Pfam" id="PF00486">
    <property type="entry name" value="Trans_reg_C"/>
    <property type="match status" value="1"/>
</dbReference>
<dbReference type="Pfam" id="PF00072">
    <property type="entry name" value="Response_reg"/>
    <property type="match status" value="1"/>
</dbReference>
<dbReference type="SUPFAM" id="SSF52172">
    <property type="entry name" value="CheY-like"/>
    <property type="match status" value="1"/>
</dbReference>
<dbReference type="Gene3D" id="3.40.50.2300">
    <property type="match status" value="1"/>
</dbReference>
<evidence type="ECO:0000313" key="8">
    <source>
        <dbReference type="EMBL" id="BDG04181.1"/>
    </source>
</evidence>
<evidence type="ECO:0000256" key="2">
    <source>
        <dbReference type="ARBA" id="ARBA00023125"/>
    </source>
</evidence>
<evidence type="ECO:0000256" key="3">
    <source>
        <dbReference type="ARBA" id="ARBA00023163"/>
    </source>
</evidence>
<dbReference type="InterPro" id="IPR036388">
    <property type="entry name" value="WH-like_DNA-bd_sf"/>
</dbReference>
<dbReference type="InterPro" id="IPR001867">
    <property type="entry name" value="OmpR/PhoB-type_DNA-bd"/>
</dbReference>
<evidence type="ECO:0000256" key="4">
    <source>
        <dbReference type="PROSITE-ProRule" id="PRU00169"/>
    </source>
</evidence>
<evidence type="ECO:0000256" key="1">
    <source>
        <dbReference type="ARBA" id="ARBA00023015"/>
    </source>
</evidence>
<feature type="domain" description="OmpR/PhoB-type" evidence="7">
    <location>
        <begin position="124"/>
        <end position="220"/>
    </location>
</feature>
<protein>
    <submittedName>
        <fullName evidence="8">DNA-binding response regulator</fullName>
    </submittedName>
</protein>
<dbReference type="RefSeq" id="WP_248352550.1">
    <property type="nucleotide sequence ID" value="NZ_AP025591.1"/>
</dbReference>
<sequence length="221" mass="24224">MRLLVVEDNVALSHAIADALRAKGYAVDRVESGDDADTALRTQPYDLVILDLCLPDLDGLEVLRRLRARKSRVPVLVLTSRDALEDRVQGLNLGADDYLGKPFALAELEARAGALIRRGVGGEAAVIVHGRLALDTAARVARIDGEAVDLPRRELNLLEVLLVHRGRVVAKQALLEKLFDGDEEPGLNAVEIYVHRLRKKLEPAGVRVRTVRGLGYLLENP</sequence>
<feature type="DNA-binding region" description="OmpR/PhoB-type" evidence="5">
    <location>
        <begin position="124"/>
        <end position="220"/>
    </location>
</feature>
<proteinExistence type="predicted"/>
<accession>A0ABM7WXD5</accession>
<dbReference type="CDD" id="cd17624">
    <property type="entry name" value="REC_OmpR_PmrA-like"/>
    <property type="match status" value="1"/>
</dbReference>
<dbReference type="Gene3D" id="1.10.10.10">
    <property type="entry name" value="Winged helix-like DNA-binding domain superfamily/Winged helix DNA-binding domain"/>
    <property type="match status" value="1"/>
</dbReference>
<feature type="modified residue" description="4-aspartylphosphate" evidence="4">
    <location>
        <position position="51"/>
    </location>
</feature>
<evidence type="ECO:0000313" key="9">
    <source>
        <dbReference type="Proteomes" id="UP001162891"/>
    </source>
</evidence>
<dbReference type="PROSITE" id="PS51755">
    <property type="entry name" value="OMPR_PHOB"/>
    <property type="match status" value="1"/>
</dbReference>
<gene>
    <name evidence="8" type="ORF">AMOR_31770</name>
</gene>
<name>A0ABM7WXD5_9BACT</name>
<dbReference type="SMART" id="SM00862">
    <property type="entry name" value="Trans_reg_C"/>
    <property type="match status" value="1"/>
</dbReference>
<dbReference type="Gene3D" id="6.10.250.690">
    <property type="match status" value="1"/>
</dbReference>
<dbReference type="PANTHER" id="PTHR48111">
    <property type="entry name" value="REGULATOR OF RPOS"/>
    <property type="match status" value="1"/>
</dbReference>
<dbReference type="InterPro" id="IPR011006">
    <property type="entry name" value="CheY-like_superfamily"/>
</dbReference>
<reference evidence="9" key="1">
    <citation type="journal article" date="2022" name="Int. J. Syst. Evol. Microbiol.">
        <title>Anaeromyxobacter oryzae sp. nov., Anaeromyxobacter diazotrophicus sp. nov. and Anaeromyxobacter paludicola sp. nov., isolated from paddy soils.</title>
        <authorList>
            <person name="Itoh H."/>
            <person name="Xu Z."/>
            <person name="Mise K."/>
            <person name="Masuda Y."/>
            <person name="Ushijima N."/>
            <person name="Hayakawa C."/>
            <person name="Shiratori Y."/>
            <person name="Senoo K."/>
        </authorList>
    </citation>
    <scope>NUCLEOTIDE SEQUENCE [LARGE SCALE GENOMIC DNA]</scope>
    <source>
        <strain evidence="9">Red232</strain>
    </source>
</reference>
<dbReference type="InterPro" id="IPR016032">
    <property type="entry name" value="Sig_transdc_resp-reg_C-effctor"/>
</dbReference>
<dbReference type="EMBL" id="AP025591">
    <property type="protein sequence ID" value="BDG04181.1"/>
    <property type="molecule type" value="Genomic_DNA"/>
</dbReference>
<keyword evidence="9" id="KW-1185">Reference proteome</keyword>
<feature type="domain" description="Response regulatory" evidence="6">
    <location>
        <begin position="2"/>
        <end position="116"/>
    </location>
</feature>
<keyword evidence="1" id="KW-0805">Transcription regulation</keyword>
<organism evidence="8 9">
    <name type="scientific">Anaeromyxobacter oryzae</name>
    <dbReference type="NCBI Taxonomy" id="2918170"/>
    <lineage>
        <taxon>Bacteria</taxon>
        <taxon>Pseudomonadati</taxon>
        <taxon>Myxococcota</taxon>
        <taxon>Myxococcia</taxon>
        <taxon>Myxococcales</taxon>
        <taxon>Cystobacterineae</taxon>
        <taxon>Anaeromyxobacteraceae</taxon>
        <taxon>Anaeromyxobacter</taxon>
    </lineage>
</organism>
<dbReference type="InterPro" id="IPR001789">
    <property type="entry name" value="Sig_transdc_resp-reg_receiver"/>
</dbReference>
<evidence type="ECO:0000259" key="7">
    <source>
        <dbReference type="PROSITE" id="PS51755"/>
    </source>
</evidence>
<dbReference type="SUPFAM" id="SSF46894">
    <property type="entry name" value="C-terminal effector domain of the bipartite response regulators"/>
    <property type="match status" value="1"/>
</dbReference>
<keyword evidence="3" id="KW-0804">Transcription</keyword>
<dbReference type="PANTHER" id="PTHR48111:SF67">
    <property type="entry name" value="TRANSCRIPTIONAL REGULATORY PROTEIN TCTD"/>
    <property type="match status" value="1"/>
</dbReference>
<evidence type="ECO:0000259" key="6">
    <source>
        <dbReference type="PROSITE" id="PS50110"/>
    </source>
</evidence>
<keyword evidence="4" id="KW-0597">Phosphoprotein</keyword>
<dbReference type="CDD" id="cd00383">
    <property type="entry name" value="trans_reg_C"/>
    <property type="match status" value="1"/>
</dbReference>
<dbReference type="InterPro" id="IPR039420">
    <property type="entry name" value="WalR-like"/>
</dbReference>
<dbReference type="Proteomes" id="UP001162891">
    <property type="component" value="Chromosome"/>
</dbReference>
<dbReference type="SMART" id="SM00448">
    <property type="entry name" value="REC"/>
    <property type="match status" value="1"/>
</dbReference>
<evidence type="ECO:0000256" key="5">
    <source>
        <dbReference type="PROSITE-ProRule" id="PRU01091"/>
    </source>
</evidence>